<dbReference type="Gene3D" id="2.20.100.10">
    <property type="entry name" value="Thrombospondin type-1 (TSP1) repeat"/>
    <property type="match status" value="1"/>
</dbReference>
<evidence type="ECO:0000313" key="2">
    <source>
        <dbReference type="EMBL" id="CAE7571743.1"/>
    </source>
</evidence>
<evidence type="ECO:0000313" key="3">
    <source>
        <dbReference type="Proteomes" id="UP000604046"/>
    </source>
</evidence>
<dbReference type="Proteomes" id="UP000604046">
    <property type="component" value="Unassembled WGS sequence"/>
</dbReference>
<accession>A0A812UNQ7</accession>
<reference evidence="2" key="1">
    <citation type="submission" date="2021-02" db="EMBL/GenBank/DDBJ databases">
        <authorList>
            <person name="Dougan E. K."/>
            <person name="Rhodes N."/>
            <person name="Thang M."/>
            <person name="Chan C."/>
        </authorList>
    </citation>
    <scope>NUCLEOTIDE SEQUENCE</scope>
</reference>
<dbReference type="EMBL" id="CAJNDS010002716">
    <property type="protein sequence ID" value="CAE7571743.1"/>
    <property type="molecule type" value="Genomic_DNA"/>
</dbReference>
<keyword evidence="1" id="KW-0732">Signal</keyword>
<dbReference type="InterPro" id="IPR036383">
    <property type="entry name" value="TSP1_rpt_sf"/>
</dbReference>
<evidence type="ECO:0000256" key="1">
    <source>
        <dbReference type="SAM" id="SignalP"/>
    </source>
</evidence>
<proteinExistence type="predicted"/>
<organism evidence="2 3">
    <name type="scientific">Symbiodinium natans</name>
    <dbReference type="NCBI Taxonomy" id="878477"/>
    <lineage>
        <taxon>Eukaryota</taxon>
        <taxon>Sar</taxon>
        <taxon>Alveolata</taxon>
        <taxon>Dinophyceae</taxon>
        <taxon>Suessiales</taxon>
        <taxon>Symbiodiniaceae</taxon>
        <taxon>Symbiodinium</taxon>
    </lineage>
</organism>
<gene>
    <name evidence="2" type="ORF">SNAT2548_LOCUS32577</name>
</gene>
<protein>
    <submittedName>
        <fullName evidence="2">Uncharacterized protein</fullName>
    </submittedName>
</protein>
<sequence>MVLVLVSLLATLAASSVAECSSATCPRLRSGRGISLLQASRNKSALAPSASDSSNASSLDDAVAVAEGLGNAAEQVVSGSSGSGSTSNEDTTVVVQNLSQPQATANYSQVIDTAKEVVHRAPYTQQHNETSPIIKPIKGAAALPEPKADNITGAMRDCVLGDWGEWSECVSDGASGSAGPHQIRRRSVIQPWLPGGLRCDATEQSQGCNLISAASTIVSLNIG</sequence>
<keyword evidence="3" id="KW-1185">Reference proteome</keyword>
<dbReference type="OrthoDB" id="98591at2759"/>
<dbReference type="SUPFAM" id="SSF82895">
    <property type="entry name" value="TSP-1 type 1 repeat"/>
    <property type="match status" value="1"/>
</dbReference>
<name>A0A812UNQ7_9DINO</name>
<feature type="signal peptide" evidence="1">
    <location>
        <begin position="1"/>
        <end position="18"/>
    </location>
</feature>
<feature type="chain" id="PRO_5032802193" evidence="1">
    <location>
        <begin position="19"/>
        <end position="223"/>
    </location>
</feature>
<comment type="caution">
    <text evidence="2">The sequence shown here is derived from an EMBL/GenBank/DDBJ whole genome shotgun (WGS) entry which is preliminary data.</text>
</comment>
<dbReference type="AlphaFoldDB" id="A0A812UNQ7"/>